<organism evidence="8 9">
    <name type="scientific">Sporomusa malonica</name>
    <dbReference type="NCBI Taxonomy" id="112901"/>
    <lineage>
        <taxon>Bacteria</taxon>
        <taxon>Bacillati</taxon>
        <taxon>Bacillota</taxon>
        <taxon>Negativicutes</taxon>
        <taxon>Selenomonadales</taxon>
        <taxon>Sporomusaceae</taxon>
        <taxon>Sporomusa</taxon>
    </lineage>
</organism>
<dbReference type="Pfam" id="PF00860">
    <property type="entry name" value="Xan_ur_permease"/>
    <property type="match status" value="1"/>
</dbReference>
<feature type="transmembrane region" description="Helical" evidence="7">
    <location>
        <begin position="354"/>
        <end position="372"/>
    </location>
</feature>
<keyword evidence="5 7" id="KW-1133">Transmembrane helix</keyword>
<dbReference type="PANTHER" id="PTHR42810:SF2">
    <property type="entry name" value="PURINE PERMEASE C1399.01C-RELATED"/>
    <property type="match status" value="1"/>
</dbReference>
<dbReference type="Proteomes" id="UP000192738">
    <property type="component" value="Unassembled WGS sequence"/>
</dbReference>
<dbReference type="RefSeq" id="WP_176215497.1">
    <property type="nucleotide sequence ID" value="NZ_CP155572.1"/>
</dbReference>
<evidence type="ECO:0000256" key="6">
    <source>
        <dbReference type="ARBA" id="ARBA00023136"/>
    </source>
</evidence>
<sequence length="570" mass="61756">MSDTKHKKPTNIIYGVDDKLPLGALVPLVLQQIATLSVDLMFPVFIVAAIGGTTELARSFVSLMMITMGIGTIMQACNKGWVGSGYLCAHETNALLLPVSMLAAKNGGLHLVLGMTVVAGAAQVLFSKVIHKLRVLFPVEITGLIITMLPISFIRYSFFSFVGDGRGSDSLEALIAFVTLAVIMVMFIWGKEWMRQYSIVAGIIVGFLASYFTRVLTEEHLQKIAAAPNIAFPNMSHVGWSFDLDLLVPFLLLAFCSSLKTLGNVSACQKVNDENWTKLDMKSISGGLFAEGLGTMLGGFMGSMGQTTSSGSIGLAIATGAVSRYIGYCVGAAFIVLAFLPKISTIFAIMPEPVMAAILMVEIVFIIPAGMQMCTSRMLDSRKFFVLGLAFTIGLAVEMFPGFESSLPVYLQPLFKSSLSATALSAVLLNLLFRIGIAKHQVTEMAPGAISSEEIAHFMEANGAAWGARREIINRASAVLNEFIESAAELGLAKGAVKVDVSFEEFNLDVDIYYEGTLMQFPDIRPTEAELLADEAAFVKLSGYLIKQHVDWLKADSNNDNCHIRFHFDH</sequence>
<feature type="transmembrane region" description="Helical" evidence="7">
    <location>
        <begin position="173"/>
        <end position="190"/>
    </location>
</feature>
<evidence type="ECO:0000313" key="8">
    <source>
        <dbReference type="EMBL" id="SMC79736.1"/>
    </source>
</evidence>
<accession>A0A1W2C3Q2</accession>
<name>A0A1W2C3Q2_9FIRM</name>
<dbReference type="EMBL" id="FWXI01000009">
    <property type="protein sequence ID" value="SMC79736.1"/>
    <property type="molecule type" value="Genomic_DNA"/>
</dbReference>
<comment type="similarity">
    <text evidence="2">Belongs to the nucleobase:cation symporter-2 (NCS2) (TC 2.A.40) family.</text>
</comment>
<gene>
    <name evidence="8" type="ORF">SAMN04488500_109111</name>
</gene>
<evidence type="ECO:0000256" key="7">
    <source>
        <dbReference type="SAM" id="Phobius"/>
    </source>
</evidence>
<feature type="transmembrane region" description="Helical" evidence="7">
    <location>
        <begin position="133"/>
        <end position="153"/>
    </location>
</feature>
<evidence type="ECO:0000256" key="4">
    <source>
        <dbReference type="ARBA" id="ARBA00022692"/>
    </source>
</evidence>
<evidence type="ECO:0000256" key="1">
    <source>
        <dbReference type="ARBA" id="ARBA00004141"/>
    </source>
</evidence>
<dbReference type="GO" id="GO:0042907">
    <property type="term" value="F:xanthine transmembrane transporter activity"/>
    <property type="evidence" value="ECO:0007669"/>
    <property type="project" value="TreeGrafter"/>
</dbReference>
<feature type="transmembrane region" description="Helical" evidence="7">
    <location>
        <begin position="325"/>
        <end position="348"/>
    </location>
</feature>
<evidence type="ECO:0000256" key="5">
    <source>
        <dbReference type="ARBA" id="ARBA00022989"/>
    </source>
</evidence>
<keyword evidence="6 7" id="KW-0472">Membrane</keyword>
<keyword evidence="9" id="KW-1185">Reference proteome</keyword>
<keyword evidence="4 7" id="KW-0812">Transmembrane</keyword>
<comment type="subcellular location">
    <subcellularLocation>
        <location evidence="1">Membrane</location>
        <topology evidence="1">Multi-pass membrane protein</topology>
    </subcellularLocation>
</comment>
<reference evidence="8 9" key="1">
    <citation type="submission" date="2017-04" db="EMBL/GenBank/DDBJ databases">
        <authorList>
            <person name="Afonso C.L."/>
            <person name="Miller P.J."/>
            <person name="Scott M.A."/>
            <person name="Spackman E."/>
            <person name="Goraichik I."/>
            <person name="Dimitrov K.M."/>
            <person name="Suarez D.L."/>
            <person name="Swayne D.E."/>
        </authorList>
    </citation>
    <scope>NUCLEOTIDE SEQUENCE [LARGE SCALE GENOMIC DNA]</scope>
    <source>
        <strain evidence="8 9">DSM 5090</strain>
    </source>
</reference>
<evidence type="ECO:0000313" key="9">
    <source>
        <dbReference type="Proteomes" id="UP000192738"/>
    </source>
</evidence>
<dbReference type="STRING" id="112901.SAMN04488500_109111"/>
<dbReference type="NCBIfam" id="NF037981">
    <property type="entry name" value="NCS2_1"/>
    <property type="match status" value="1"/>
</dbReference>
<keyword evidence="3" id="KW-0813">Transport</keyword>
<protein>
    <submittedName>
        <fullName evidence="8">Nucleobase:cation symporter-2, NCS2 family</fullName>
    </submittedName>
</protein>
<feature type="transmembrane region" description="Helical" evidence="7">
    <location>
        <begin position="384"/>
        <end position="403"/>
    </location>
</feature>
<evidence type="ECO:0000256" key="2">
    <source>
        <dbReference type="ARBA" id="ARBA00008821"/>
    </source>
</evidence>
<proteinExistence type="inferred from homology"/>
<dbReference type="AlphaFoldDB" id="A0A1W2C3Q2"/>
<feature type="transmembrane region" description="Helical" evidence="7">
    <location>
        <begin position="415"/>
        <end position="433"/>
    </location>
</feature>
<dbReference type="PANTHER" id="PTHR42810">
    <property type="entry name" value="PURINE PERMEASE C1399.01C-RELATED"/>
    <property type="match status" value="1"/>
</dbReference>
<dbReference type="GO" id="GO:0005886">
    <property type="term" value="C:plasma membrane"/>
    <property type="evidence" value="ECO:0007669"/>
    <property type="project" value="TreeGrafter"/>
</dbReference>
<feature type="transmembrane region" description="Helical" evidence="7">
    <location>
        <begin position="107"/>
        <end position="126"/>
    </location>
</feature>
<evidence type="ECO:0000256" key="3">
    <source>
        <dbReference type="ARBA" id="ARBA00022448"/>
    </source>
</evidence>
<dbReference type="InterPro" id="IPR006043">
    <property type="entry name" value="NCS2"/>
</dbReference>
<feature type="transmembrane region" description="Helical" evidence="7">
    <location>
        <begin position="29"/>
        <end position="50"/>
    </location>
</feature>
<feature type="transmembrane region" description="Helical" evidence="7">
    <location>
        <begin position="197"/>
        <end position="217"/>
    </location>
</feature>
<feature type="transmembrane region" description="Helical" evidence="7">
    <location>
        <begin position="57"/>
        <end position="76"/>
    </location>
</feature>